<comment type="subcellular location">
    <subcellularLocation>
        <location evidence="1">Membrane</location>
        <topology evidence="1">Multi-pass membrane protein</topology>
    </subcellularLocation>
</comment>
<dbReference type="GO" id="GO:0007188">
    <property type="term" value="P:adenylate cyclase-modulating G protein-coupled receptor signaling pathway"/>
    <property type="evidence" value="ECO:0007669"/>
    <property type="project" value="TreeGrafter"/>
</dbReference>
<evidence type="ECO:0000256" key="4">
    <source>
        <dbReference type="ARBA" id="ARBA00023136"/>
    </source>
</evidence>
<dbReference type="PANTHER" id="PTHR45620">
    <property type="entry name" value="PDF RECEPTOR-LIKE PROTEIN-RELATED"/>
    <property type="match status" value="1"/>
</dbReference>
<feature type="transmembrane region" description="Helical" evidence="5">
    <location>
        <begin position="28"/>
        <end position="49"/>
    </location>
</feature>
<accession>A0A8B8C1F5</accession>
<dbReference type="Gene3D" id="1.20.1070.10">
    <property type="entry name" value="Rhodopsin 7-helix transmembrane proteins"/>
    <property type="match status" value="1"/>
</dbReference>
<feature type="transmembrane region" description="Helical" evidence="5">
    <location>
        <begin position="61"/>
        <end position="85"/>
    </location>
</feature>
<organism evidence="7 9">
    <name type="scientific">Crassostrea virginica</name>
    <name type="common">Eastern oyster</name>
    <dbReference type="NCBI Taxonomy" id="6565"/>
    <lineage>
        <taxon>Eukaryota</taxon>
        <taxon>Metazoa</taxon>
        <taxon>Spiralia</taxon>
        <taxon>Lophotrochozoa</taxon>
        <taxon>Mollusca</taxon>
        <taxon>Bivalvia</taxon>
        <taxon>Autobranchia</taxon>
        <taxon>Pteriomorphia</taxon>
        <taxon>Ostreida</taxon>
        <taxon>Ostreoidea</taxon>
        <taxon>Ostreidae</taxon>
        <taxon>Crassostrea</taxon>
    </lineage>
</organism>
<keyword evidence="4 5" id="KW-0472">Membrane</keyword>
<evidence type="ECO:0000256" key="3">
    <source>
        <dbReference type="ARBA" id="ARBA00022989"/>
    </source>
</evidence>
<gene>
    <name evidence="8 9 10 11" type="primary">LOC111115146</name>
</gene>
<dbReference type="PRINTS" id="PR00249">
    <property type="entry name" value="GPCRSECRETIN"/>
</dbReference>
<dbReference type="GO" id="GO:0005886">
    <property type="term" value="C:plasma membrane"/>
    <property type="evidence" value="ECO:0007669"/>
    <property type="project" value="TreeGrafter"/>
</dbReference>
<proteinExistence type="predicted"/>
<feature type="transmembrane region" description="Helical" evidence="5">
    <location>
        <begin position="172"/>
        <end position="195"/>
    </location>
</feature>
<evidence type="ECO:0000256" key="5">
    <source>
        <dbReference type="SAM" id="Phobius"/>
    </source>
</evidence>
<dbReference type="SUPFAM" id="SSF81321">
    <property type="entry name" value="Family A G protein-coupled receptor-like"/>
    <property type="match status" value="1"/>
</dbReference>
<evidence type="ECO:0000259" key="6">
    <source>
        <dbReference type="PROSITE" id="PS50261"/>
    </source>
</evidence>
<dbReference type="GO" id="GO:0008528">
    <property type="term" value="F:G protein-coupled peptide receptor activity"/>
    <property type="evidence" value="ECO:0007669"/>
    <property type="project" value="TreeGrafter"/>
</dbReference>
<feature type="domain" description="G-protein coupled receptors family 2 profile 2" evidence="6">
    <location>
        <begin position="1"/>
        <end position="196"/>
    </location>
</feature>
<sequence>MDRLLHQNAPEYIEPGTTPAWCYVLHSLALYTTLSNYAWMLGEGIFLHFSLTNVFSERKRLLTVCCVIGWVVPAVIILMYCVIRISIGEDESDRCWLNPHPLNWIVFIPIMISLLLNLIFLINIVRILFSKMRSVNQRNFEQYKKTVRAVLILIPLLGLQYILMPLKIDSFLYQIVTAIITSYQGALTAVLFCFLNGEVVLLIKRKTCHWCSRSTRETGTSKRIKEYDANDAHAHSEEMEIFVSAHPCVV</sequence>
<keyword evidence="7" id="KW-1185">Reference proteome</keyword>
<dbReference type="GO" id="GO:0007166">
    <property type="term" value="P:cell surface receptor signaling pathway"/>
    <property type="evidence" value="ECO:0007669"/>
    <property type="project" value="InterPro"/>
</dbReference>
<reference evidence="8 9" key="1">
    <citation type="submission" date="2025-04" db="UniProtKB">
        <authorList>
            <consortium name="RefSeq"/>
        </authorList>
    </citation>
    <scope>IDENTIFICATION</scope>
    <source>
        <tissue evidence="8 9">Whole sample</tissue>
    </source>
</reference>
<dbReference type="InterPro" id="IPR050332">
    <property type="entry name" value="GPCR_2"/>
</dbReference>
<dbReference type="Proteomes" id="UP000694844">
    <property type="component" value="Chromosome 9"/>
</dbReference>
<name>A0A8B8C1F5_CRAVI</name>
<dbReference type="RefSeq" id="XP_022309487.1">
    <property type="nucleotide sequence ID" value="XM_022453779.1"/>
</dbReference>
<dbReference type="RefSeq" id="XP_022309489.1">
    <property type="nucleotide sequence ID" value="XM_022453781.1"/>
</dbReference>
<dbReference type="RefSeq" id="XP_022309488.1">
    <property type="nucleotide sequence ID" value="XM_022453780.1"/>
</dbReference>
<dbReference type="AlphaFoldDB" id="A0A8B8C1F5"/>
<keyword evidence="2 5" id="KW-0812">Transmembrane</keyword>
<dbReference type="RefSeq" id="XP_022309486.1">
    <property type="nucleotide sequence ID" value="XM_022453778.1"/>
</dbReference>
<protein>
    <submittedName>
        <fullName evidence="8 9">Calcitonin gene-related peptide type 1 receptor-like</fullName>
    </submittedName>
</protein>
<evidence type="ECO:0000313" key="11">
    <source>
        <dbReference type="RefSeq" id="XP_022309489.1"/>
    </source>
</evidence>
<evidence type="ECO:0000256" key="2">
    <source>
        <dbReference type="ARBA" id="ARBA00022692"/>
    </source>
</evidence>
<dbReference type="PANTHER" id="PTHR45620:SF42">
    <property type="entry name" value="G-PROTEIN COUPLED RECEPTOR SEB-2"/>
    <property type="match status" value="1"/>
</dbReference>
<dbReference type="OrthoDB" id="6022368at2759"/>
<keyword evidence="3 5" id="KW-1133">Transmembrane helix</keyword>
<dbReference type="Pfam" id="PF00002">
    <property type="entry name" value="7tm_2"/>
    <property type="match status" value="1"/>
</dbReference>
<evidence type="ECO:0000313" key="10">
    <source>
        <dbReference type="RefSeq" id="XP_022309488.1"/>
    </source>
</evidence>
<evidence type="ECO:0000256" key="1">
    <source>
        <dbReference type="ARBA" id="ARBA00004141"/>
    </source>
</evidence>
<dbReference type="PROSITE" id="PS50261">
    <property type="entry name" value="G_PROTEIN_RECEP_F2_4"/>
    <property type="match status" value="1"/>
</dbReference>
<dbReference type="InterPro" id="IPR017981">
    <property type="entry name" value="GPCR_2-like_7TM"/>
</dbReference>
<evidence type="ECO:0000313" key="9">
    <source>
        <dbReference type="RefSeq" id="XP_022309487.1"/>
    </source>
</evidence>
<feature type="transmembrane region" description="Helical" evidence="5">
    <location>
        <begin position="149"/>
        <end position="166"/>
    </location>
</feature>
<dbReference type="GeneID" id="111115146"/>
<feature type="transmembrane region" description="Helical" evidence="5">
    <location>
        <begin position="105"/>
        <end position="129"/>
    </location>
</feature>
<dbReference type="KEGG" id="cvn:111115146"/>
<evidence type="ECO:0000313" key="7">
    <source>
        <dbReference type="Proteomes" id="UP000694844"/>
    </source>
</evidence>
<evidence type="ECO:0000313" key="8">
    <source>
        <dbReference type="RefSeq" id="XP_022309486.1"/>
    </source>
</evidence>
<dbReference type="InterPro" id="IPR000832">
    <property type="entry name" value="GPCR_2_secretin-like"/>
</dbReference>